<evidence type="ECO:0000313" key="8">
    <source>
        <dbReference type="Proteomes" id="UP000439986"/>
    </source>
</evidence>
<name>A0A844DHK9_9BURK</name>
<keyword evidence="8" id="KW-1185">Reference proteome</keyword>
<dbReference type="PANTHER" id="PTHR43779:SF3">
    <property type="entry name" value="(3R)-3-[(CARBOXYMETHYL)AMINO]FATTY ACID OXYGENASE_DECARBOXYLASE"/>
    <property type="match status" value="1"/>
</dbReference>
<dbReference type="SUPFAM" id="SSF51197">
    <property type="entry name" value="Clavaminate synthase-like"/>
    <property type="match status" value="1"/>
</dbReference>
<accession>A0A844DHK9</accession>
<dbReference type="GO" id="GO:0016706">
    <property type="term" value="F:2-oxoglutarate-dependent dioxygenase activity"/>
    <property type="evidence" value="ECO:0007669"/>
    <property type="project" value="UniProtKB-ARBA"/>
</dbReference>
<reference evidence="7 8" key="1">
    <citation type="submission" date="2019-11" db="EMBL/GenBank/DDBJ databases">
        <title>Novel species isolated from a subtropical stream in China.</title>
        <authorList>
            <person name="Lu H."/>
        </authorList>
    </citation>
    <scope>NUCLEOTIDE SEQUENCE [LARGE SCALE GENOMIC DNA]</scope>
    <source>
        <strain evidence="7 8">FT26W</strain>
    </source>
</reference>
<dbReference type="Proteomes" id="UP000439986">
    <property type="component" value="Unassembled WGS sequence"/>
</dbReference>
<evidence type="ECO:0000259" key="6">
    <source>
        <dbReference type="Pfam" id="PF02668"/>
    </source>
</evidence>
<comment type="similarity">
    <text evidence="1">Belongs to the TfdA dioxygenase family.</text>
</comment>
<dbReference type="AlphaFoldDB" id="A0A844DHK9"/>
<dbReference type="InterPro" id="IPR051178">
    <property type="entry name" value="TfdA_dioxygenase"/>
</dbReference>
<dbReference type="InterPro" id="IPR042098">
    <property type="entry name" value="TauD-like_sf"/>
</dbReference>
<keyword evidence="5" id="KW-0408">Iron</keyword>
<protein>
    <recommendedName>
        <fullName evidence="6">TauD/TfdA-like domain-containing protein</fullName>
    </recommendedName>
</protein>
<keyword evidence="3" id="KW-0223">Dioxygenase</keyword>
<evidence type="ECO:0000256" key="5">
    <source>
        <dbReference type="ARBA" id="ARBA00023004"/>
    </source>
</evidence>
<evidence type="ECO:0000313" key="7">
    <source>
        <dbReference type="EMBL" id="MRW88099.1"/>
    </source>
</evidence>
<proteinExistence type="inferred from homology"/>
<keyword evidence="4" id="KW-0560">Oxidoreductase</keyword>
<keyword evidence="2" id="KW-0479">Metal-binding</keyword>
<evidence type="ECO:0000256" key="2">
    <source>
        <dbReference type="ARBA" id="ARBA00022723"/>
    </source>
</evidence>
<gene>
    <name evidence="7" type="ORF">GJ698_28885</name>
</gene>
<evidence type="ECO:0000256" key="4">
    <source>
        <dbReference type="ARBA" id="ARBA00023002"/>
    </source>
</evidence>
<sequence length="325" mass="36144">MTWPRQAGARRRKSRRCWPPGKTLLIRQICPCFAPYAKVCANLPILSAERGGIIVISYLNCFGGCMNITPLPVGFGAEIDGFDMREADDGTAEQLRAALLQYGMLVIRGQSFTPPEQIAASKLFGSLETFPTMRGQLNGWPEIFRVASRPEDGHVEVGRYWHSDGSFREDPTPISFWYSEVQSAEGGDTLFTDLQRAYAELQPEIQQEFAGLTTAHRNGVVHPLVLRHPKTEVPALYLNIGLTAGVLGYSPDHSRALMEAVDRHYSRDGATYRHHWLPGDVVVADNLHVAHKATPITPQTRRILNRTTIRADGVIWADGEQKQAA</sequence>
<organism evidence="7 8">
    <name type="scientific">Duganella aquatilis</name>
    <dbReference type="NCBI Taxonomy" id="2666082"/>
    <lineage>
        <taxon>Bacteria</taxon>
        <taxon>Pseudomonadati</taxon>
        <taxon>Pseudomonadota</taxon>
        <taxon>Betaproteobacteria</taxon>
        <taxon>Burkholderiales</taxon>
        <taxon>Oxalobacteraceae</taxon>
        <taxon>Telluria group</taxon>
        <taxon>Duganella</taxon>
    </lineage>
</organism>
<comment type="caution">
    <text evidence="7">The sequence shown here is derived from an EMBL/GenBank/DDBJ whole genome shotgun (WGS) entry which is preliminary data.</text>
</comment>
<evidence type="ECO:0000256" key="1">
    <source>
        <dbReference type="ARBA" id="ARBA00005896"/>
    </source>
</evidence>
<dbReference type="Gene3D" id="3.60.130.10">
    <property type="entry name" value="Clavaminate synthase-like"/>
    <property type="match status" value="1"/>
</dbReference>
<dbReference type="EMBL" id="WKJL01000040">
    <property type="protein sequence ID" value="MRW88099.1"/>
    <property type="molecule type" value="Genomic_DNA"/>
</dbReference>
<dbReference type="Pfam" id="PF02668">
    <property type="entry name" value="TauD"/>
    <property type="match status" value="1"/>
</dbReference>
<dbReference type="GO" id="GO:0046872">
    <property type="term" value="F:metal ion binding"/>
    <property type="evidence" value="ECO:0007669"/>
    <property type="project" value="UniProtKB-KW"/>
</dbReference>
<dbReference type="InterPro" id="IPR003819">
    <property type="entry name" value="TauD/TfdA-like"/>
</dbReference>
<dbReference type="PANTHER" id="PTHR43779">
    <property type="entry name" value="DIOXYGENASE RV0097-RELATED"/>
    <property type="match status" value="1"/>
</dbReference>
<evidence type="ECO:0000256" key="3">
    <source>
        <dbReference type="ARBA" id="ARBA00022964"/>
    </source>
</evidence>
<feature type="domain" description="TauD/TfdA-like" evidence="6">
    <location>
        <begin position="68"/>
        <end position="308"/>
    </location>
</feature>